<feature type="compositionally biased region" description="Basic and acidic residues" evidence="1">
    <location>
        <begin position="109"/>
        <end position="127"/>
    </location>
</feature>
<organism evidence="2 3">
    <name type="scientific">Scyliorhinus torazame</name>
    <name type="common">Cloudy catshark</name>
    <name type="synonym">Catulus torazame</name>
    <dbReference type="NCBI Taxonomy" id="75743"/>
    <lineage>
        <taxon>Eukaryota</taxon>
        <taxon>Metazoa</taxon>
        <taxon>Chordata</taxon>
        <taxon>Craniata</taxon>
        <taxon>Vertebrata</taxon>
        <taxon>Chondrichthyes</taxon>
        <taxon>Elasmobranchii</taxon>
        <taxon>Galeomorphii</taxon>
        <taxon>Galeoidea</taxon>
        <taxon>Carcharhiniformes</taxon>
        <taxon>Scyliorhinidae</taxon>
        <taxon>Scyliorhinus</taxon>
    </lineage>
</organism>
<feature type="region of interest" description="Disordered" evidence="1">
    <location>
        <begin position="108"/>
        <end position="127"/>
    </location>
</feature>
<protein>
    <submittedName>
        <fullName evidence="2">Uncharacterized protein</fullName>
    </submittedName>
</protein>
<keyword evidence="3" id="KW-1185">Reference proteome</keyword>
<dbReference type="OrthoDB" id="9949393at2759"/>
<dbReference type="Proteomes" id="UP000288216">
    <property type="component" value="Unassembled WGS sequence"/>
</dbReference>
<dbReference type="EMBL" id="BFAA01001410">
    <property type="protein sequence ID" value="GCB65026.1"/>
    <property type="molecule type" value="Genomic_DNA"/>
</dbReference>
<gene>
    <name evidence="2" type="ORF">scyTo_0004702</name>
</gene>
<name>A0A401NVW5_SCYTO</name>
<dbReference type="OMA" id="RMNTVKE"/>
<proteinExistence type="predicted"/>
<evidence type="ECO:0000256" key="1">
    <source>
        <dbReference type="SAM" id="MobiDB-lite"/>
    </source>
</evidence>
<accession>A0A401NVW5</accession>
<evidence type="ECO:0000313" key="3">
    <source>
        <dbReference type="Proteomes" id="UP000288216"/>
    </source>
</evidence>
<reference evidence="2 3" key="1">
    <citation type="journal article" date="2018" name="Nat. Ecol. Evol.">
        <title>Shark genomes provide insights into elasmobranch evolution and the origin of vertebrates.</title>
        <authorList>
            <person name="Hara Y"/>
            <person name="Yamaguchi K"/>
            <person name="Onimaru K"/>
            <person name="Kadota M"/>
            <person name="Koyanagi M"/>
            <person name="Keeley SD"/>
            <person name="Tatsumi K"/>
            <person name="Tanaka K"/>
            <person name="Motone F"/>
            <person name="Kageyama Y"/>
            <person name="Nozu R"/>
            <person name="Adachi N"/>
            <person name="Nishimura O"/>
            <person name="Nakagawa R"/>
            <person name="Tanegashima C"/>
            <person name="Kiyatake I"/>
            <person name="Matsumoto R"/>
            <person name="Murakumo K"/>
            <person name="Nishida K"/>
            <person name="Terakita A"/>
            <person name="Kuratani S"/>
            <person name="Sato K"/>
            <person name="Hyodo S Kuraku.S."/>
        </authorList>
    </citation>
    <scope>NUCLEOTIDE SEQUENCE [LARGE SCALE GENOMIC DNA]</scope>
</reference>
<comment type="caution">
    <text evidence="2">The sequence shown here is derived from an EMBL/GenBank/DDBJ whole genome shotgun (WGS) entry which is preliminary data.</text>
</comment>
<dbReference type="AlphaFoldDB" id="A0A401NVW5"/>
<evidence type="ECO:0000313" key="2">
    <source>
        <dbReference type="EMBL" id="GCB65026.1"/>
    </source>
</evidence>
<sequence>MLKSATYTTQSLSPIISAEELEEVQKKKDEMEYRMNTVKERTARELSWKIDYYLPGYKKLSASRQNADSSLMKPTSAVKPKVFEIQPFLVKSCCRSLSLSQAAKCSPAKLEKPARAPRPKDCKESLSQKKIQQTLCRQNDRNQIRVAYPRELLPDSRTSPGVVSLPAITTKVMQSPVITVKPEPTDNIAE</sequence>